<evidence type="ECO:0000259" key="17">
    <source>
        <dbReference type="Pfam" id="PF24877"/>
    </source>
</evidence>
<dbReference type="RefSeq" id="WP_105959030.1">
    <property type="nucleotide sequence ID" value="NZ_PVNS01000007.1"/>
</dbReference>
<evidence type="ECO:0000256" key="12">
    <source>
        <dbReference type="ARBA" id="ARBA00029436"/>
    </source>
</evidence>
<organism evidence="18 19">
    <name type="scientific">Alkalicoccus urumqiensis</name>
    <name type="common">Bacillus urumqiensis</name>
    <dbReference type="NCBI Taxonomy" id="1548213"/>
    <lineage>
        <taxon>Bacteria</taxon>
        <taxon>Bacillati</taxon>
        <taxon>Bacillota</taxon>
        <taxon>Bacilli</taxon>
        <taxon>Bacillales</taxon>
        <taxon>Bacillaceae</taxon>
        <taxon>Alkalicoccus</taxon>
    </lineage>
</organism>
<dbReference type="NCBIfam" id="TIGR00110">
    <property type="entry name" value="ilvD"/>
    <property type="match status" value="1"/>
</dbReference>
<evidence type="ECO:0000256" key="13">
    <source>
        <dbReference type="ARBA" id="ARBA00029437"/>
    </source>
</evidence>
<comment type="catalytic activity">
    <reaction evidence="15">
        <text>(2R,3R)-2,3-dihydroxy-3-methylpentanoate = (S)-3-methyl-2-oxopentanoate + H2O</text>
        <dbReference type="Rhea" id="RHEA:27694"/>
        <dbReference type="ChEBI" id="CHEBI:15377"/>
        <dbReference type="ChEBI" id="CHEBI:35146"/>
        <dbReference type="ChEBI" id="CHEBI:49258"/>
        <dbReference type="EC" id="4.2.1.9"/>
    </reaction>
</comment>
<evidence type="ECO:0000256" key="11">
    <source>
        <dbReference type="ARBA" id="ARBA00029304"/>
    </source>
</evidence>
<dbReference type="PROSITE" id="PS00887">
    <property type="entry name" value="ILVD_EDD_2"/>
    <property type="match status" value="1"/>
</dbReference>
<keyword evidence="19" id="KW-1185">Reference proteome</keyword>
<dbReference type="OrthoDB" id="9807077at2"/>
<dbReference type="AlphaFoldDB" id="A0A2P6MH03"/>
<comment type="function">
    <text evidence="15">Functions in the biosynthesis of branched-chain amino acids. Catalyzes the dehydration of (2R,3R)-2,3-dihydroxy-3-methylpentanoate (2,3-dihydroxy-3-methylvalerate) into 2-oxo-3-methylpentanoate (2-oxo-3-methylvalerate) and of (2R)-2,3-dihydroxy-3-methylbutanoate (2,3-dihydroxyisovalerate) into 2-oxo-3-methylbutanoate (2-oxoisovalerate), the penultimate precursor to L-isoleucine and L-valine, respectively.</text>
</comment>
<dbReference type="UniPathway" id="UPA00049">
    <property type="reaction ID" value="UER00061"/>
</dbReference>
<keyword evidence="3 15" id="KW-0028">Amino-acid biosynthesis</keyword>
<comment type="caution">
    <text evidence="18">The sequence shown here is derived from an EMBL/GenBank/DDBJ whole genome shotgun (WGS) entry which is preliminary data.</text>
</comment>
<evidence type="ECO:0000313" key="19">
    <source>
        <dbReference type="Proteomes" id="UP000243650"/>
    </source>
</evidence>
<keyword evidence="7 15" id="KW-0408">Iron</keyword>
<evidence type="ECO:0000256" key="7">
    <source>
        <dbReference type="ARBA" id="ARBA00023004"/>
    </source>
</evidence>
<evidence type="ECO:0000256" key="8">
    <source>
        <dbReference type="ARBA" id="ARBA00023014"/>
    </source>
</evidence>
<dbReference type="SUPFAM" id="SSF143975">
    <property type="entry name" value="IlvD/EDD N-terminal domain-like"/>
    <property type="match status" value="1"/>
</dbReference>
<dbReference type="InterPro" id="IPR004404">
    <property type="entry name" value="DihydroxyA_deHydtase"/>
</dbReference>
<proteinExistence type="inferred from homology"/>
<evidence type="ECO:0000256" key="9">
    <source>
        <dbReference type="ARBA" id="ARBA00023239"/>
    </source>
</evidence>
<evidence type="ECO:0000256" key="14">
    <source>
        <dbReference type="ARBA" id="ARBA00029490"/>
    </source>
</evidence>
<dbReference type="InterPro" id="IPR042096">
    <property type="entry name" value="Dihydro-acid_dehy_C"/>
</dbReference>
<dbReference type="HAMAP" id="MF_00012">
    <property type="entry name" value="IlvD"/>
    <property type="match status" value="1"/>
</dbReference>
<dbReference type="InterPro" id="IPR050165">
    <property type="entry name" value="DHAD_IlvD/Edd"/>
</dbReference>
<sequence>MSEEKDLRIRSKVISEGANRVPNRSMLRAVGFEDEDFKKPMIGIASTWSEVTPCNVHIDKLARQAKAGADTGGGKPMIFNTITVADGIAMGHEGMNFSLPSREVIADSIETVVGAERLDGYVAIGGCDKTTPACLMAMGRMNLPAVYVYGGTIAPGKLDGQDIDIVSSFEAVGQYQEGMIDDRQLHRVECSACPGAGACGGMYTANTMASAVEALGMSIPGSSSTPAVNDYKEEECRQAGELIVDLLRQDIYPRDIMTKEAFENAITVVMALGGSTNAFLHLTAMAHSAGVELDYDDFERIRKRVPHIADLKPSGKYVMQDLYEVGGVPAVMKELLKAGLLHGDCLTVTGKTLAENLEEAAPLKEGQKVIVPIDQPLKETGPLVVMKGNLAPEGGVAKMSGQKISRFEGTAKVYDSEATATSAIEAGEIVEGDVLVIRNVGPKGGPGMPEMLSITAMIVGRGLNGKVALMTDGRFSGGSHGFVIGHIAPEAAAGGPIGLLKTGDKVTIDSETQEITMHVSDADLEARRAAWKPIEPRYKTGVLAKYSHLVASSAKGAVTDSGLDRF</sequence>
<keyword evidence="8 15" id="KW-0411">Iron-sulfur</keyword>
<keyword evidence="5 15" id="KW-0479">Metal-binding</keyword>
<comment type="pathway">
    <text evidence="12 15">Amino-acid biosynthesis; L-valine biosynthesis; L-valine from pyruvate: step 3/4.</text>
</comment>
<keyword evidence="9 15" id="KW-0456">Lyase</keyword>
<dbReference type="PANTHER" id="PTHR21000">
    <property type="entry name" value="DIHYDROXY-ACID DEHYDRATASE DAD"/>
    <property type="match status" value="1"/>
</dbReference>
<dbReference type="Pfam" id="PF24877">
    <property type="entry name" value="ILV_EDD_C"/>
    <property type="match status" value="1"/>
</dbReference>
<dbReference type="Gene3D" id="3.50.30.80">
    <property type="entry name" value="IlvD/EDD C-terminal domain-like"/>
    <property type="match status" value="1"/>
</dbReference>
<dbReference type="PROSITE" id="PS00886">
    <property type="entry name" value="ILVD_EDD_1"/>
    <property type="match status" value="1"/>
</dbReference>
<feature type="binding site" evidence="15">
    <location>
        <position position="86"/>
    </location>
    <ligand>
        <name>Mg(2+)</name>
        <dbReference type="ChEBI" id="CHEBI:18420"/>
    </ligand>
</feature>
<evidence type="ECO:0000256" key="1">
    <source>
        <dbReference type="ARBA" id="ARBA00001946"/>
    </source>
</evidence>
<dbReference type="Pfam" id="PF00920">
    <property type="entry name" value="ILVD_EDD_N"/>
    <property type="match status" value="1"/>
</dbReference>
<comment type="catalytic activity">
    <reaction evidence="11">
        <text>(2R)-2,3-dihydroxy-3-methylbutanoate = 3-methyl-2-oxobutanoate + H2O</text>
        <dbReference type="Rhea" id="RHEA:24809"/>
        <dbReference type="ChEBI" id="CHEBI:11851"/>
        <dbReference type="ChEBI" id="CHEBI:15377"/>
        <dbReference type="ChEBI" id="CHEBI:49072"/>
        <dbReference type="EC" id="4.2.1.9"/>
    </reaction>
    <physiologicalReaction direction="left-to-right" evidence="11">
        <dbReference type="Rhea" id="RHEA:24810"/>
    </physiologicalReaction>
</comment>
<feature type="binding site" evidence="15">
    <location>
        <position position="128"/>
    </location>
    <ligand>
        <name>Mg(2+)</name>
        <dbReference type="ChEBI" id="CHEBI:18420"/>
    </ligand>
</feature>
<feature type="domain" description="Dihydroxy-acid/6-phosphogluconate dehydratase N-terminal" evidence="16">
    <location>
        <begin position="39"/>
        <end position="356"/>
    </location>
</feature>
<keyword evidence="10 15" id="KW-0100">Branched-chain amino acid biosynthesis</keyword>
<dbReference type="EMBL" id="PVNS01000007">
    <property type="protein sequence ID" value="PRO65561.1"/>
    <property type="molecule type" value="Genomic_DNA"/>
</dbReference>
<evidence type="ECO:0000256" key="3">
    <source>
        <dbReference type="ARBA" id="ARBA00022605"/>
    </source>
</evidence>
<feature type="active site" description="Proton acceptor" evidence="15">
    <location>
        <position position="476"/>
    </location>
</feature>
<dbReference type="PANTHER" id="PTHR21000:SF5">
    <property type="entry name" value="DIHYDROXY-ACID DEHYDRATASE, MITOCHONDRIAL"/>
    <property type="match status" value="1"/>
</dbReference>
<gene>
    <name evidence="15 18" type="primary">ilvD</name>
    <name evidence="18" type="ORF">C6I21_08515</name>
</gene>
<comment type="subunit">
    <text evidence="15">Homodimer.</text>
</comment>
<evidence type="ECO:0000259" key="16">
    <source>
        <dbReference type="Pfam" id="PF00920"/>
    </source>
</evidence>
<feature type="modified residue" description="N6-carboxylysine" evidence="15">
    <location>
        <position position="129"/>
    </location>
</feature>
<evidence type="ECO:0000256" key="2">
    <source>
        <dbReference type="ARBA" id="ARBA00006486"/>
    </source>
</evidence>
<evidence type="ECO:0000256" key="10">
    <source>
        <dbReference type="ARBA" id="ARBA00023304"/>
    </source>
</evidence>
<protein>
    <recommendedName>
        <fullName evidence="14 15">Dihydroxy-acid dehydratase</fullName>
        <shortName evidence="15">DAD</shortName>
        <ecNumber evidence="14 15">4.2.1.9</ecNumber>
    </recommendedName>
</protein>
<dbReference type="UniPathway" id="UPA00047">
    <property type="reaction ID" value="UER00057"/>
</dbReference>
<evidence type="ECO:0000256" key="4">
    <source>
        <dbReference type="ARBA" id="ARBA00022714"/>
    </source>
</evidence>
<keyword evidence="6 15" id="KW-0460">Magnesium</keyword>
<dbReference type="GO" id="GO:0009099">
    <property type="term" value="P:L-valine biosynthetic process"/>
    <property type="evidence" value="ECO:0007669"/>
    <property type="project" value="UniProtKB-UniRule"/>
</dbReference>
<evidence type="ECO:0000256" key="5">
    <source>
        <dbReference type="ARBA" id="ARBA00022723"/>
    </source>
</evidence>
<dbReference type="NCBIfam" id="NF002068">
    <property type="entry name" value="PRK00911.1"/>
    <property type="match status" value="1"/>
</dbReference>
<reference evidence="18 19" key="1">
    <citation type="submission" date="2018-03" db="EMBL/GenBank/DDBJ databases">
        <title>Bacillus urumqiensis sp. nov., a moderately haloalkaliphilic bacterium isolated from a salt lake.</title>
        <authorList>
            <person name="Zhao B."/>
            <person name="Liao Z."/>
        </authorList>
    </citation>
    <scope>NUCLEOTIDE SEQUENCE [LARGE SCALE GENOMIC DNA]</scope>
    <source>
        <strain evidence="18 19">BZ-SZ-XJ18</strain>
    </source>
</reference>
<dbReference type="GO" id="GO:0000287">
    <property type="term" value="F:magnesium ion binding"/>
    <property type="evidence" value="ECO:0007669"/>
    <property type="project" value="UniProtKB-UniRule"/>
</dbReference>
<dbReference type="GO" id="GO:0051537">
    <property type="term" value="F:2 iron, 2 sulfur cluster binding"/>
    <property type="evidence" value="ECO:0007669"/>
    <property type="project" value="UniProtKB-UniRule"/>
</dbReference>
<feature type="binding site" evidence="15">
    <location>
        <position position="450"/>
    </location>
    <ligand>
        <name>Mg(2+)</name>
        <dbReference type="ChEBI" id="CHEBI:18420"/>
    </ligand>
</feature>
<feature type="binding site" evidence="15">
    <location>
        <position position="54"/>
    </location>
    <ligand>
        <name>[2Fe-2S] cluster</name>
        <dbReference type="ChEBI" id="CHEBI:190135"/>
    </ligand>
</feature>
<comment type="caution">
    <text evidence="15">Lacks conserved residue(s) required for the propagation of feature annotation.</text>
</comment>
<dbReference type="InterPro" id="IPR020558">
    <property type="entry name" value="DiOHA_6PGluconate_deHydtase_CS"/>
</dbReference>
<comment type="cofactor">
    <cofactor evidence="1 15">
        <name>Mg(2+)</name>
        <dbReference type="ChEBI" id="CHEBI:18420"/>
    </cofactor>
</comment>
<dbReference type="EC" id="4.2.1.9" evidence="14 15"/>
<dbReference type="InterPro" id="IPR000581">
    <property type="entry name" value="ILV_EDD_N"/>
</dbReference>
<dbReference type="GO" id="GO:0009097">
    <property type="term" value="P:isoleucine biosynthetic process"/>
    <property type="evidence" value="ECO:0007669"/>
    <property type="project" value="UniProtKB-UniRule"/>
</dbReference>
<name>A0A2P6MH03_ALKUR</name>
<feature type="domain" description="Dihydroxy-acid/6-phosphogluconate dehydratase C-terminal" evidence="17">
    <location>
        <begin position="368"/>
        <end position="557"/>
    </location>
</feature>
<evidence type="ECO:0000256" key="6">
    <source>
        <dbReference type="ARBA" id="ARBA00022842"/>
    </source>
</evidence>
<dbReference type="SUPFAM" id="SSF52016">
    <property type="entry name" value="LeuD/IlvD-like"/>
    <property type="match status" value="1"/>
</dbReference>
<comment type="pathway">
    <text evidence="13 15">Amino-acid biosynthesis; L-isoleucine biosynthesis; L-isoleucine from 2-oxobutanoate: step 3/4.</text>
</comment>
<dbReference type="FunFam" id="3.50.30.80:FF:000001">
    <property type="entry name" value="Dihydroxy-acid dehydratase"/>
    <property type="match status" value="1"/>
</dbReference>
<keyword evidence="4 15" id="KW-0001">2Fe-2S</keyword>
<dbReference type="GO" id="GO:0004160">
    <property type="term" value="F:dihydroxy-acid dehydratase activity"/>
    <property type="evidence" value="ECO:0007669"/>
    <property type="project" value="UniProtKB-UniRule"/>
</dbReference>
<feature type="binding site" description="via carbamate group" evidence="15">
    <location>
        <position position="129"/>
    </location>
    <ligand>
        <name>Mg(2+)</name>
        <dbReference type="ChEBI" id="CHEBI:18420"/>
    </ligand>
</feature>
<comment type="similarity">
    <text evidence="2 15">Belongs to the IlvD/Edd family.</text>
</comment>
<comment type="cofactor">
    <cofactor evidence="15">
        <name>[2Fe-2S] cluster</name>
        <dbReference type="ChEBI" id="CHEBI:190135"/>
    </cofactor>
    <text evidence="15">Binds 1 [2Fe-2S] cluster per subunit. This cluster acts as a Lewis acid cofactor.</text>
</comment>
<evidence type="ECO:0000313" key="18">
    <source>
        <dbReference type="EMBL" id="PRO65561.1"/>
    </source>
</evidence>
<accession>A0A2P6MH03</accession>
<dbReference type="Proteomes" id="UP000243650">
    <property type="component" value="Unassembled WGS sequence"/>
</dbReference>
<dbReference type="InterPro" id="IPR056740">
    <property type="entry name" value="ILV_EDD_C"/>
</dbReference>
<dbReference type="InterPro" id="IPR037237">
    <property type="entry name" value="IlvD/EDD_N"/>
</dbReference>
<evidence type="ECO:0000256" key="15">
    <source>
        <dbReference type="HAMAP-Rule" id="MF_00012"/>
    </source>
</evidence>